<dbReference type="InterPro" id="IPR002035">
    <property type="entry name" value="VWF_A"/>
</dbReference>
<feature type="region of interest" description="Disordered" evidence="1">
    <location>
        <begin position="201"/>
        <end position="239"/>
    </location>
</feature>
<evidence type="ECO:0000259" key="2">
    <source>
        <dbReference type="SMART" id="SM00327"/>
    </source>
</evidence>
<evidence type="ECO:0000313" key="3">
    <source>
        <dbReference type="EMBL" id="TLX44362.1"/>
    </source>
</evidence>
<organism evidence="3 4">
    <name type="scientific">Xanthobacter autotrophicus</name>
    <dbReference type="NCBI Taxonomy" id="280"/>
    <lineage>
        <taxon>Bacteria</taxon>
        <taxon>Pseudomonadati</taxon>
        <taxon>Pseudomonadota</taxon>
        <taxon>Alphaproteobacteria</taxon>
        <taxon>Hyphomicrobiales</taxon>
        <taxon>Xanthobacteraceae</taxon>
        <taxon>Xanthobacter</taxon>
    </lineage>
</organism>
<dbReference type="GeneID" id="95772562"/>
<dbReference type="SMART" id="SM00327">
    <property type="entry name" value="VWA"/>
    <property type="match status" value="1"/>
</dbReference>
<dbReference type="AlphaFoldDB" id="A0A6C1KJ85"/>
<dbReference type="Gene3D" id="3.40.50.410">
    <property type="entry name" value="von Willebrand factor, type A domain"/>
    <property type="match status" value="1"/>
</dbReference>
<dbReference type="RefSeq" id="WP_138398213.1">
    <property type="nucleotide sequence ID" value="NZ_JBAFVI010000015.1"/>
</dbReference>
<dbReference type="EMBL" id="VAUP01000010">
    <property type="protein sequence ID" value="TLX44362.1"/>
    <property type="molecule type" value="Genomic_DNA"/>
</dbReference>
<reference evidence="3 4" key="1">
    <citation type="submission" date="2019-05" db="EMBL/GenBank/DDBJ databases">
        <authorList>
            <person name="Zhou X."/>
        </authorList>
    </citation>
    <scope>NUCLEOTIDE SEQUENCE [LARGE SCALE GENOMIC DNA]</scope>
    <source>
        <strain evidence="3 4">DSM 432</strain>
    </source>
</reference>
<dbReference type="InterPro" id="IPR036465">
    <property type="entry name" value="vWFA_dom_sf"/>
</dbReference>
<dbReference type="OrthoDB" id="7055767at2"/>
<comment type="caution">
    <text evidence="3">The sequence shown here is derived from an EMBL/GenBank/DDBJ whole genome shotgun (WGS) entry which is preliminary data.</text>
</comment>
<dbReference type="Proteomes" id="UP000305131">
    <property type="component" value="Unassembled WGS sequence"/>
</dbReference>
<evidence type="ECO:0000313" key="4">
    <source>
        <dbReference type="Proteomes" id="UP000305131"/>
    </source>
</evidence>
<accession>A0A6C1KJ85</accession>
<sequence length="325" mass="34411">MRRPRPRTVLLATALALALAAVFAPRLATRGTAFRLIAVVDVTGSMNVRDYTRDGRPASRLDEVKAGLRALAARLPCGSELGLGIFTERRSFLLFEPVEVCADFAPLDGAIANLDWRMAWEGDSYIAAGLYSGIALARPLGADLLFFTDGQEAPPLPASGIPPFEEEAGVVRGLIVGVGGATPVPIPKFDRDGQEIGFYGMDDVPQENRHGLPPTGSEEREGFHPRNAPWGGEAASGEEHLSAVRTDHLEALAAKTGLAYAPLADAASLAAAIASSARPRPVPGTWDSAPLPAGLSLALLIAFFAAEVLHARRPHPHPTTRIRVS</sequence>
<protein>
    <submittedName>
        <fullName evidence="3">VWA domain-containing protein</fullName>
    </submittedName>
</protein>
<dbReference type="CDD" id="cd00198">
    <property type="entry name" value="vWFA"/>
    <property type="match status" value="1"/>
</dbReference>
<gene>
    <name evidence="3" type="ORF">FBQ73_03715</name>
</gene>
<feature type="domain" description="VWFA" evidence="2">
    <location>
        <begin position="33"/>
        <end position="219"/>
    </location>
</feature>
<name>A0A6C1KJ85_XANAU</name>
<dbReference type="SUPFAM" id="SSF53300">
    <property type="entry name" value="vWA-like"/>
    <property type="match status" value="1"/>
</dbReference>
<proteinExistence type="predicted"/>
<evidence type="ECO:0000256" key="1">
    <source>
        <dbReference type="SAM" id="MobiDB-lite"/>
    </source>
</evidence>